<dbReference type="PANTHER" id="PTHR43792">
    <property type="entry name" value="GNAT FAMILY, PUTATIVE (AFU_ORTHOLOGUE AFUA_3G00765)-RELATED-RELATED"/>
    <property type="match status" value="1"/>
</dbReference>
<name>A0ABX8AUX2_9HYPH</name>
<dbReference type="Gene3D" id="3.40.630.30">
    <property type="match status" value="1"/>
</dbReference>
<keyword evidence="3" id="KW-1185">Reference proteome</keyword>
<dbReference type="SUPFAM" id="SSF55729">
    <property type="entry name" value="Acyl-CoA N-acyltransferases (Nat)"/>
    <property type="match status" value="1"/>
</dbReference>
<evidence type="ECO:0000313" key="3">
    <source>
        <dbReference type="Proteomes" id="UP000680706"/>
    </source>
</evidence>
<dbReference type="EMBL" id="CP074128">
    <property type="protein sequence ID" value="QUS58853.1"/>
    <property type="molecule type" value="Genomic_DNA"/>
</dbReference>
<dbReference type="RefSeq" id="WP_075697639.1">
    <property type="nucleotide sequence ID" value="NZ_CP074128.1"/>
</dbReference>
<dbReference type="InterPro" id="IPR051531">
    <property type="entry name" value="N-acetyltransferase"/>
</dbReference>
<gene>
    <name evidence="2" type="ORF">KGB56_24290</name>
</gene>
<geneLocation type="plasmid" evidence="2 3">
    <name>pAb134-02</name>
</geneLocation>
<feature type="domain" description="N-acetyltransferase" evidence="1">
    <location>
        <begin position="35"/>
        <end position="194"/>
    </location>
</feature>
<keyword evidence="2" id="KW-0614">Plasmid</keyword>
<evidence type="ECO:0000313" key="2">
    <source>
        <dbReference type="EMBL" id="QUS58853.1"/>
    </source>
</evidence>
<dbReference type="Proteomes" id="UP000680706">
    <property type="component" value="Plasmid pAb134-02"/>
</dbReference>
<evidence type="ECO:0000259" key="1">
    <source>
        <dbReference type="PROSITE" id="PS51186"/>
    </source>
</evidence>
<accession>A0ABX8AUX2</accession>
<reference evidence="2 3" key="1">
    <citation type="journal article" date="2021" name="Angew. Chem. Int. Ed. Engl.">
        <title>A novel family of nonribosomal peptides modulate collective behavior in Pseudovibrio bacteria isolated from marine sponges.</title>
        <authorList>
            <person name="Ioca L.P."/>
            <person name="Dai Y."/>
            <person name="Kunakom S."/>
            <person name="Diaz-Espinosa J."/>
            <person name="Krunic A."/>
            <person name="Crnkovic C.M."/>
            <person name="Orjala J."/>
            <person name="Sanchez L.M."/>
            <person name="Ferreira A.G."/>
            <person name="Berlinck R.G.S."/>
            <person name="Eustaquio A.S."/>
        </authorList>
    </citation>
    <scope>NUCLEOTIDE SEQUENCE [LARGE SCALE GENOMIC DNA]</scope>
    <source>
        <strain evidence="2 3">Ab134</strain>
        <plasmid evidence="2 3">pAb134-02</plasmid>
    </source>
</reference>
<dbReference type="Pfam" id="PF13302">
    <property type="entry name" value="Acetyltransf_3"/>
    <property type="match status" value="1"/>
</dbReference>
<proteinExistence type="predicted"/>
<dbReference type="PANTHER" id="PTHR43792:SF16">
    <property type="entry name" value="N-ACETYLTRANSFERASE DOMAIN-CONTAINING PROTEIN"/>
    <property type="match status" value="1"/>
</dbReference>
<sequence length="205" mass="23394">MLPKARLIDPLSISVPERVQTKHLHILKPTENTAVQLAKARAESFEELLPWFHEVMGDRDQEASQSWQTTQLAEQIRLFDLREWLPFSIFHDGKFIGFIELLPIWRRGQFRLTYWIRSQWAQRGYGSEAVSAMVVVAFDALSARLVTNGHAEPNEGSARLARKLGFKEFARTPLACELPDGSLVSGVAYALQNADHLRVPEVRWS</sequence>
<protein>
    <submittedName>
        <fullName evidence="2">GNAT family N-acetyltransferase</fullName>
    </submittedName>
</protein>
<dbReference type="PROSITE" id="PS51186">
    <property type="entry name" value="GNAT"/>
    <property type="match status" value="1"/>
</dbReference>
<organism evidence="2 3">
    <name type="scientific">Pseudovibrio brasiliensis</name>
    <dbReference type="NCBI Taxonomy" id="1898042"/>
    <lineage>
        <taxon>Bacteria</taxon>
        <taxon>Pseudomonadati</taxon>
        <taxon>Pseudomonadota</taxon>
        <taxon>Alphaproteobacteria</taxon>
        <taxon>Hyphomicrobiales</taxon>
        <taxon>Stappiaceae</taxon>
        <taxon>Pseudovibrio</taxon>
    </lineage>
</organism>
<dbReference type="InterPro" id="IPR016181">
    <property type="entry name" value="Acyl_CoA_acyltransferase"/>
</dbReference>
<dbReference type="InterPro" id="IPR000182">
    <property type="entry name" value="GNAT_dom"/>
</dbReference>